<evidence type="ECO:0000259" key="1">
    <source>
        <dbReference type="Pfam" id="PF06568"/>
    </source>
</evidence>
<evidence type="ECO:0000313" key="2">
    <source>
        <dbReference type="EMBL" id="MCS2610488.1"/>
    </source>
</evidence>
<accession>A0ABT2EGJ6</accession>
<protein>
    <submittedName>
        <fullName evidence="2">DUF1127 domain-containing protein</fullName>
    </submittedName>
</protein>
<reference evidence="2" key="1">
    <citation type="submission" date="2021-11" db="EMBL/GenBank/DDBJ databases">
        <title>Halomonas sp., isolated from a coastal aquaculture zone in Dongshan Bay.</title>
        <authorList>
            <person name="Lin W."/>
        </authorList>
    </citation>
    <scope>NUCLEOTIDE SEQUENCE</scope>
    <source>
        <strain evidence="2">Yzlin-01</strain>
    </source>
</reference>
<evidence type="ECO:0000313" key="3">
    <source>
        <dbReference type="Proteomes" id="UP001165542"/>
    </source>
</evidence>
<sequence>MRPFSLSRLLYRLRDYQELRRSRRQLLTLNDRLLRDIGISRAQAHKEGHKHCWRSTSFDKRCP</sequence>
<gene>
    <name evidence="2" type="ORF">LLY24_14295</name>
</gene>
<dbReference type="Pfam" id="PF06568">
    <property type="entry name" value="YjiS-like"/>
    <property type="match status" value="1"/>
</dbReference>
<dbReference type="Proteomes" id="UP001165542">
    <property type="component" value="Unassembled WGS sequence"/>
</dbReference>
<dbReference type="EMBL" id="JAJISC010000006">
    <property type="protein sequence ID" value="MCS2610488.1"/>
    <property type="molecule type" value="Genomic_DNA"/>
</dbReference>
<organism evidence="2 3">
    <name type="scientific">Halomonas dongshanensis</name>
    <dbReference type="NCBI Taxonomy" id="2890835"/>
    <lineage>
        <taxon>Bacteria</taxon>
        <taxon>Pseudomonadati</taxon>
        <taxon>Pseudomonadota</taxon>
        <taxon>Gammaproteobacteria</taxon>
        <taxon>Oceanospirillales</taxon>
        <taxon>Halomonadaceae</taxon>
        <taxon>Halomonas</taxon>
    </lineage>
</organism>
<comment type="caution">
    <text evidence="2">The sequence shown here is derived from an EMBL/GenBank/DDBJ whole genome shotgun (WGS) entry which is preliminary data.</text>
</comment>
<dbReference type="InterPro" id="IPR009506">
    <property type="entry name" value="YjiS-like"/>
</dbReference>
<feature type="domain" description="YjiS-like" evidence="1">
    <location>
        <begin position="12"/>
        <end position="45"/>
    </location>
</feature>
<name>A0ABT2EGJ6_9GAMM</name>
<keyword evidence="3" id="KW-1185">Reference proteome</keyword>
<proteinExistence type="predicted"/>
<dbReference type="RefSeq" id="WP_259036974.1">
    <property type="nucleotide sequence ID" value="NZ_JAJISC010000006.1"/>
</dbReference>